<dbReference type="Proteomes" id="UP000630353">
    <property type="component" value="Unassembled WGS sequence"/>
</dbReference>
<gene>
    <name evidence="2" type="ORF">GCM10017083_14630</name>
</gene>
<dbReference type="EMBL" id="BMZS01000003">
    <property type="protein sequence ID" value="GHD45975.1"/>
    <property type="molecule type" value="Genomic_DNA"/>
</dbReference>
<organism evidence="2 3">
    <name type="scientific">Thalassobaculum fulvum</name>
    <dbReference type="NCBI Taxonomy" id="1633335"/>
    <lineage>
        <taxon>Bacteria</taxon>
        <taxon>Pseudomonadati</taxon>
        <taxon>Pseudomonadota</taxon>
        <taxon>Alphaproteobacteria</taxon>
        <taxon>Rhodospirillales</taxon>
        <taxon>Thalassobaculaceae</taxon>
        <taxon>Thalassobaculum</taxon>
    </lineage>
</organism>
<name>A0A918XQX5_9PROT</name>
<feature type="transmembrane region" description="Helical" evidence="1">
    <location>
        <begin position="45"/>
        <end position="65"/>
    </location>
</feature>
<dbReference type="AlphaFoldDB" id="A0A918XQX5"/>
<feature type="transmembrane region" description="Helical" evidence="1">
    <location>
        <begin position="72"/>
        <end position="88"/>
    </location>
</feature>
<evidence type="ECO:0000256" key="1">
    <source>
        <dbReference type="SAM" id="Phobius"/>
    </source>
</evidence>
<feature type="transmembrane region" description="Helical" evidence="1">
    <location>
        <begin position="12"/>
        <end position="33"/>
    </location>
</feature>
<dbReference type="RefSeq" id="WP_189988292.1">
    <property type="nucleotide sequence ID" value="NZ_BMZS01000003.1"/>
</dbReference>
<evidence type="ECO:0000313" key="3">
    <source>
        <dbReference type="Proteomes" id="UP000630353"/>
    </source>
</evidence>
<keyword evidence="1" id="KW-1133">Transmembrane helix</keyword>
<reference evidence="2" key="2">
    <citation type="submission" date="2020-09" db="EMBL/GenBank/DDBJ databases">
        <authorList>
            <person name="Sun Q."/>
            <person name="Kim S."/>
        </authorList>
    </citation>
    <scope>NUCLEOTIDE SEQUENCE</scope>
    <source>
        <strain evidence="2">KCTC 42651</strain>
    </source>
</reference>
<evidence type="ECO:0000313" key="2">
    <source>
        <dbReference type="EMBL" id="GHD45975.1"/>
    </source>
</evidence>
<proteinExistence type="predicted"/>
<protein>
    <submittedName>
        <fullName evidence="2">Uncharacterized protein</fullName>
    </submittedName>
</protein>
<feature type="transmembrane region" description="Helical" evidence="1">
    <location>
        <begin position="100"/>
        <end position="122"/>
    </location>
</feature>
<sequence length="145" mass="15050">MTSVPHAPASTATRAAITALLVLTAVMLAALFTRTPPHPPLTVPPFALAPFLGASLAIGTAALWLSGGTRAGRALVLLFVATALVSFGPQKYLDPAFPRIWPAVITAQAAVAVLLAQSVIAWRASRLSDGRHAGPRTRTQPPRSS</sequence>
<reference evidence="2" key="1">
    <citation type="journal article" date="2014" name="Int. J. Syst. Evol. Microbiol.">
        <title>Complete genome sequence of Corynebacterium casei LMG S-19264T (=DSM 44701T), isolated from a smear-ripened cheese.</title>
        <authorList>
            <consortium name="US DOE Joint Genome Institute (JGI-PGF)"/>
            <person name="Walter F."/>
            <person name="Albersmeier A."/>
            <person name="Kalinowski J."/>
            <person name="Ruckert C."/>
        </authorList>
    </citation>
    <scope>NUCLEOTIDE SEQUENCE</scope>
    <source>
        <strain evidence="2">KCTC 42651</strain>
    </source>
</reference>
<keyword evidence="1" id="KW-0812">Transmembrane</keyword>
<keyword evidence="1" id="KW-0472">Membrane</keyword>
<keyword evidence="3" id="KW-1185">Reference proteome</keyword>
<comment type="caution">
    <text evidence="2">The sequence shown here is derived from an EMBL/GenBank/DDBJ whole genome shotgun (WGS) entry which is preliminary data.</text>
</comment>
<accession>A0A918XQX5</accession>